<reference evidence="9 10" key="1">
    <citation type="submission" date="2015-11" db="EMBL/GenBank/DDBJ databases">
        <title>Exploring the genomic traits of fungus-feeding bacterial genus Collimonas.</title>
        <authorList>
            <person name="Song C."/>
            <person name="Schmidt R."/>
            <person name="de Jager V."/>
            <person name="Krzyzanowska D."/>
            <person name="Jongedijk E."/>
            <person name="Cankar K."/>
            <person name="Beekwilder J."/>
            <person name="van Veen A."/>
            <person name="de Boer W."/>
            <person name="van Veen J.A."/>
            <person name="Garbeva P."/>
        </authorList>
    </citation>
    <scope>NUCLEOTIDE SEQUENCE [LARGE SCALE GENOMIC DNA]</scope>
    <source>
        <strain evidence="9 10">Ter6</strain>
    </source>
</reference>
<feature type="transmembrane region" description="Helical" evidence="7">
    <location>
        <begin position="162"/>
        <end position="183"/>
    </location>
</feature>
<dbReference type="InterPro" id="IPR050553">
    <property type="entry name" value="Thioredoxin_ResA/DsbE_sf"/>
</dbReference>
<evidence type="ECO:0000313" key="9">
    <source>
        <dbReference type="EMBL" id="AMO95331.1"/>
    </source>
</evidence>
<dbReference type="Gene3D" id="2.60.120.260">
    <property type="entry name" value="Galactose-binding domain-like"/>
    <property type="match status" value="1"/>
</dbReference>
<keyword evidence="2" id="KW-1003">Cell membrane</keyword>
<evidence type="ECO:0000256" key="5">
    <source>
        <dbReference type="ARBA" id="ARBA00022989"/>
    </source>
</evidence>
<sequence length="483" mass="51235">MILFLLVFLGGVLTILSPCILPVLPFVFARAEQPFLRSGLPMLVGMAATFAGIASLAAVGGAWAVHINQYGRVLALIMLAAFALTLLSKRLADIVAKPFVSLGNRLVQGASDNQGGSGAVRAFLLGIATGLLWAPCAGPILGLVLTGAAISGPNTHTSLLLFAYAAGAATSLGAALLIGGRVFTLMKKSLGAGEWIRRGLGVAILFAVVAIAAGWDTDVLTRLSLNSTNRLEQSLIERIKPAPADGTPVAMSGGNAMMSSAGAHPSVEGQFPSLAGATAWINSAPLTPEALRGKVVLVDFWTYSCINCLRSLPYVKAWSEKYKDYGLVVLGVHAPEFAFEKDLKNVQRAAQEMKIGYAVALDNNFSIWQSFNNQYWPAHYFIDAQGRIRGHHFGEGNYDESEMLIRQLLVDAGAKNLPAPGASITAGGVQAAADSEHMQSPETYLGYERADNFAAAPELQPNRVAEYRLPKSLALNQWGLDGK</sequence>
<evidence type="ECO:0000256" key="4">
    <source>
        <dbReference type="ARBA" id="ARBA00022748"/>
    </source>
</evidence>
<dbReference type="InterPro" id="IPR003834">
    <property type="entry name" value="Cyt_c_assmbl_TM_dom"/>
</dbReference>
<feature type="domain" description="Thioredoxin" evidence="8">
    <location>
        <begin position="250"/>
        <end position="410"/>
    </location>
</feature>
<keyword evidence="5 7" id="KW-1133">Transmembrane helix</keyword>
<evidence type="ECO:0000259" key="8">
    <source>
        <dbReference type="PROSITE" id="PS51352"/>
    </source>
</evidence>
<dbReference type="InterPro" id="IPR013766">
    <property type="entry name" value="Thioredoxin_domain"/>
</dbReference>
<name>A0A127PD03_9BURK</name>
<dbReference type="CDD" id="cd03012">
    <property type="entry name" value="TlpA_like_DipZ_like"/>
    <property type="match status" value="1"/>
</dbReference>
<protein>
    <submittedName>
        <fullName evidence="9">AhpC/TSA family protein</fullName>
    </submittedName>
</protein>
<dbReference type="Pfam" id="PF08534">
    <property type="entry name" value="Redoxin"/>
    <property type="match status" value="1"/>
</dbReference>
<dbReference type="PANTHER" id="PTHR42852:SF13">
    <property type="entry name" value="PROTEIN DIPZ"/>
    <property type="match status" value="1"/>
</dbReference>
<proteinExistence type="predicted"/>
<dbReference type="PANTHER" id="PTHR42852">
    <property type="entry name" value="THIOL:DISULFIDE INTERCHANGE PROTEIN DSBE"/>
    <property type="match status" value="1"/>
</dbReference>
<evidence type="ECO:0000256" key="7">
    <source>
        <dbReference type="SAM" id="Phobius"/>
    </source>
</evidence>
<dbReference type="Pfam" id="PF17991">
    <property type="entry name" value="Thioredoxin_10"/>
    <property type="match status" value="1"/>
</dbReference>
<evidence type="ECO:0000313" key="10">
    <source>
        <dbReference type="Proteomes" id="UP000072421"/>
    </source>
</evidence>
<dbReference type="InterPro" id="IPR036249">
    <property type="entry name" value="Thioredoxin-like_sf"/>
</dbReference>
<accession>A0A127PD03</accession>
<dbReference type="SUPFAM" id="SSF52833">
    <property type="entry name" value="Thioredoxin-like"/>
    <property type="match status" value="1"/>
</dbReference>
<organism evidence="9">
    <name type="scientific">Collimonas fungivorans</name>
    <dbReference type="NCBI Taxonomy" id="158899"/>
    <lineage>
        <taxon>Bacteria</taxon>
        <taxon>Pseudomonadati</taxon>
        <taxon>Pseudomonadota</taxon>
        <taxon>Betaproteobacteria</taxon>
        <taxon>Burkholderiales</taxon>
        <taxon>Oxalobacteraceae</taxon>
        <taxon>Collimonas</taxon>
    </lineage>
</organism>
<feature type="transmembrane region" description="Helical" evidence="7">
    <location>
        <begin position="195"/>
        <end position="215"/>
    </location>
</feature>
<evidence type="ECO:0000256" key="3">
    <source>
        <dbReference type="ARBA" id="ARBA00022692"/>
    </source>
</evidence>
<comment type="subcellular location">
    <subcellularLocation>
        <location evidence="1">Cell membrane</location>
        <topology evidence="1">Multi-pass membrane protein</topology>
    </subcellularLocation>
</comment>
<dbReference type="InterPro" id="IPR013740">
    <property type="entry name" value="Redoxin"/>
</dbReference>
<dbReference type="AlphaFoldDB" id="A0A127PD03"/>
<evidence type="ECO:0000256" key="2">
    <source>
        <dbReference type="ARBA" id="ARBA00022475"/>
    </source>
</evidence>
<evidence type="ECO:0000256" key="6">
    <source>
        <dbReference type="ARBA" id="ARBA00023136"/>
    </source>
</evidence>
<keyword evidence="3 7" id="KW-0812">Transmembrane</keyword>
<dbReference type="GO" id="GO:0005886">
    <property type="term" value="C:plasma membrane"/>
    <property type="evidence" value="ECO:0007669"/>
    <property type="project" value="UniProtKB-SubCell"/>
</dbReference>
<dbReference type="Proteomes" id="UP000072421">
    <property type="component" value="Chromosome"/>
</dbReference>
<keyword evidence="4" id="KW-0201">Cytochrome c-type biogenesis</keyword>
<dbReference type="EMBL" id="CP013232">
    <property type="protein sequence ID" value="AMO95331.1"/>
    <property type="molecule type" value="Genomic_DNA"/>
</dbReference>
<dbReference type="GO" id="GO:0016491">
    <property type="term" value="F:oxidoreductase activity"/>
    <property type="evidence" value="ECO:0007669"/>
    <property type="project" value="InterPro"/>
</dbReference>
<feature type="transmembrane region" description="Helical" evidence="7">
    <location>
        <begin position="40"/>
        <end position="64"/>
    </location>
</feature>
<dbReference type="PROSITE" id="PS51352">
    <property type="entry name" value="THIOREDOXIN_2"/>
    <property type="match status" value="1"/>
</dbReference>
<evidence type="ECO:0000256" key="1">
    <source>
        <dbReference type="ARBA" id="ARBA00004651"/>
    </source>
</evidence>
<feature type="transmembrane region" description="Helical" evidence="7">
    <location>
        <begin position="70"/>
        <end position="87"/>
    </location>
</feature>
<gene>
    <name evidence="9" type="ORF">CFter6_2663</name>
</gene>
<feature type="transmembrane region" description="Helical" evidence="7">
    <location>
        <begin position="6"/>
        <end position="28"/>
    </location>
</feature>
<keyword evidence="6 7" id="KW-0472">Membrane</keyword>
<dbReference type="InterPro" id="IPR041017">
    <property type="entry name" value="Thioredoxin_10"/>
</dbReference>
<dbReference type="GO" id="GO:0017004">
    <property type="term" value="P:cytochrome complex assembly"/>
    <property type="evidence" value="ECO:0007669"/>
    <property type="project" value="UniProtKB-KW"/>
</dbReference>
<dbReference type="Pfam" id="PF02683">
    <property type="entry name" value="DsbD_TM"/>
    <property type="match status" value="1"/>
</dbReference>
<dbReference type="Gene3D" id="3.40.30.10">
    <property type="entry name" value="Glutaredoxin"/>
    <property type="match status" value="1"/>
</dbReference>
<dbReference type="PATRIC" id="fig|158899.10.peg.2654"/>
<feature type="transmembrane region" description="Helical" evidence="7">
    <location>
        <begin position="123"/>
        <end position="150"/>
    </location>
</feature>